<evidence type="ECO:0000313" key="1">
    <source>
        <dbReference type="EMBL" id="MCI40907.1"/>
    </source>
</evidence>
<keyword evidence="2" id="KW-1185">Reference proteome</keyword>
<dbReference type="Proteomes" id="UP000265520">
    <property type="component" value="Unassembled WGS sequence"/>
</dbReference>
<comment type="caution">
    <text evidence="1">The sequence shown here is derived from an EMBL/GenBank/DDBJ whole genome shotgun (WGS) entry which is preliminary data.</text>
</comment>
<dbReference type="AlphaFoldDB" id="A0A392RXL9"/>
<protein>
    <submittedName>
        <fullName evidence="1">Uncharacterized protein</fullName>
    </submittedName>
</protein>
<organism evidence="1 2">
    <name type="scientific">Trifolium medium</name>
    <dbReference type="NCBI Taxonomy" id="97028"/>
    <lineage>
        <taxon>Eukaryota</taxon>
        <taxon>Viridiplantae</taxon>
        <taxon>Streptophyta</taxon>
        <taxon>Embryophyta</taxon>
        <taxon>Tracheophyta</taxon>
        <taxon>Spermatophyta</taxon>
        <taxon>Magnoliopsida</taxon>
        <taxon>eudicotyledons</taxon>
        <taxon>Gunneridae</taxon>
        <taxon>Pentapetalae</taxon>
        <taxon>rosids</taxon>
        <taxon>fabids</taxon>
        <taxon>Fabales</taxon>
        <taxon>Fabaceae</taxon>
        <taxon>Papilionoideae</taxon>
        <taxon>50 kb inversion clade</taxon>
        <taxon>NPAAA clade</taxon>
        <taxon>Hologalegina</taxon>
        <taxon>IRL clade</taxon>
        <taxon>Trifolieae</taxon>
        <taxon>Trifolium</taxon>
    </lineage>
</organism>
<evidence type="ECO:0000313" key="2">
    <source>
        <dbReference type="Proteomes" id="UP000265520"/>
    </source>
</evidence>
<reference evidence="1 2" key="1">
    <citation type="journal article" date="2018" name="Front. Plant Sci.">
        <title>Red Clover (Trifolium pratense) and Zigzag Clover (T. medium) - A Picture of Genomic Similarities and Differences.</title>
        <authorList>
            <person name="Dluhosova J."/>
            <person name="Istvanek J."/>
            <person name="Nedelnik J."/>
            <person name="Repkova J."/>
        </authorList>
    </citation>
    <scope>NUCLEOTIDE SEQUENCE [LARGE SCALE GENOMIC DNA]</scope>
    <source>
        <strain evidence="2">cv. 10/8</strain>
        <tissue evidence="1">Leaf</tissue>
    </source>
</reference>
<dbReference type="EMBL" id="LXQA010285280">
    <property type="protein sequence ID" value="MCI40907.1"/>
    <property type="molecule type" value="Genomic_DNA"/>
</dbReference>
<proteinExistence type="predicted"/>
<name>A0A392RXL9_9FABA</name>
<accession>A0A392RXL9</accession>
<sequence length="36" mass="3628">SEETIAERVGNGGDTTVVVVTGGEDGDGVVANYGFR</sequence>
<feature type="non-terminal residue" evidence="1">
    <location>
        <position position="1"/>
    </location>
</feature>